<keyword evidence="3" id="KW-0804">Transcription</keyword>
<dbReference type="PROSITE" id="PS50995">
    <property type="entry name" value="HTH_MARR_2"/>
    <property type="match status" value="1"/>
</dbReference>
<sequence>MDKKALFQKFVAFTAAMHEITSNMTRDVRSEDITPLQYKMLEYIAITQPVTLSEISECMHISMPNTSRELRKLSDKQLCDKVTDKEDRRKQYIRLSPQGEKMMTEAFGRVESRFAERIAHISEEELQEIERALDILHSKVFY</sequence>
<proteinExistence type="predicted"/>
<keyword evidence="1" id="KW-0805">Transcription regulation</keyword>
<gene>
    <name evidence="5" type="ORF">QNH46_23560</name>
</gene>
<name>A0AA95I7K9_9BACL</name>
<dbReference type="PANTHER" id="PTHR42756:SF1">
    <property type="entry name" value="TRANSCRIPTIONAL REPRESSOR OF EMRAB OPERON"/>
    <property type="match status" value="1"/>
</dbReference>
<dbReference type="SMART" id="SM00347">
    <property type="entry name" value="HTH_MARR"/>
    <property type="match status" value="1"/>
</dbReference>
<keyword evidence="2" id="KW-0238">DNA-binding</keyword>
<dbReference type="PRINTS" id="PR00598">
    <property type="entry name" value="HTHMARR"/>
</dbReference>
<evidence type="ECO:0000256" key="2">
    <source>
        <dbReference type="ARBA" id="ARBA00023125"/>
    </source>
</evidence>
<evidence type="ECO:0000313" key="5">
    <source>
        <dbReference type="EMBL" id="WHX48988.1"/>
    </source>
</evidence>
<dbReference type="GO" id="GO:0003677">
    <property type="term" value="F:DNA binding"/>
    <property type="evidence" value="ECO:0007669"/>
    <property type="project" value="UniProtKB-KW"/>
</dbReference>
<dbReference type="Gene3D" id="1.10.10.10">
    <property type="entry name" value="Winged helix-like DNA-binding domain superfamily/Winged helix DNA-binding domain"/>
    <property type="match status" value="1"/>
</dbReference>
<evidence type="ECO:0000256" key="1">
    <source>
        <dbReference type="ARBA" id="ARBA00023015"/>
    </source>
</evidence>
<dbReference type="RefSeq" id="WP_283926281.1">
    <property type="nucleotide sequence ID" value="NZ_CP126084.1"/>
</dbReference>
<dbReference type="Pfam" id="PF01047">
    <property type="entry name" value="MarR"/>
    <property type="match status" value="1"/>
</dbReference>
<protein>
    <submittedName>
        <fullName evidence="5">MarR family transcriptional regulator</fullName>
    </submittedName>
</protein>
<evidence type="ECO:0000313" key="6">
    <source>
        <dbReference type="Proteomes" id="UP001177943"/>
    </source>
</evidence>
<feature type="domain" description="HTH marR-type" evidence="4">
    <location>
        <begin position="3"/>
        <end position="138"/>
    </location>
</feature>
<dbReference type="KEGG" id="pwn:QNH46_23560"/>
<evidence type="ECO:0000259" key="4">
    <source>
        <dbReference type="PROSITE" id="PS50995"/>
    </source>
</evidence>
<dbReference type="AlphaFoldDB" id="A0AA95I7K9"/>
<dbReference type="GO" id="GO:0003700">
    <property type="term" value="F:DNA-binding transcription factor activity"/>
    <property type="evidence" value="ECO:0007669"/>
    <property type="project" value="InterPro"/>
</dbReference>
<dbReference type="InterPro" id="IPR036388">
    <property type="entry name" value="WH-like_DNA-bd_sf"/>
</dbReference>
<organism evidence="5 6">
    <name type="scientific">Paenibacillus woosongensis</name>
    <dbReference type="NCBI Taxonomy" id="307580"/>
    <lineage>
        <taxon>Bacteria</taxon>
        <taxon>Bacillati</taxon>
        <taxon>Bacillota</taxon>
        <taxon>Bacilli</taxon>
        <taxon>Bacillales</taxon>
        <taxon>Paenibacillaceae</taxon>
        <taxon>Paenibacillus</taxon>
    </lineage>
</organism>
<accession>A0AA95I7K9</accession>
<evidence type="ECO:0000256" key="3">
    <source>
        <dbReference type="ARBA" id="ARBA00023163"/>
    </source>
</evidence>
<dbReference type="InterPro" id="IPR036390">
    <property type="entry name" value="WH_DNA-bd_sf"/>
</dbReference>
<dbReference type="EMBL" id="CP126084">
    <property type="protein sequence ID" value="WHX48988.1"/>
    <property type="molecule type" value="Genomic_DNA"/>
</dbReference>
<dbReference type="PANTHER" id="PTHR42756">
    <property type="entry name" value="TRANSCRIPTIONAL REGULATOR, MARR"/>
    <property type="match status" value="1"/>
</dbReference>
<reference evidence="5" key="1">
    <citation type="submission" date="2023-05" db="EMBL/GenBank/DDBJ databases">
        <title>Comparative genomics of Bacillaceae isolates and their secondary metabolite potential.</title>
        <authorList>
            <person name="Song L."/>
            <person name="Nielsen L.J."/>
            <person name="Mohite O."/>
            <person name="Xu X."/>
            <person name="Weber T."/>
            <person name="Kovacs A.T."/>
        </authorList>
    </citation>
    <scope>NUCLEOTIDE SEQUENCE</scope>
    <source>
        <strain evidence="5">B2_4</strain>
    </source>
</reference>
<dbReference type="SUPFAM" id="SSF46785">
    <property type="entry name" value="Winged helix' DNA-binding domain"/>
    <property type="match status" value="1"/>
</dbReference>
<dbReference type="InterPro" id="IPR000835">
    <property type="entry name" value="HTH_MarR-typ"/>
</dbReference>
<dbReference type="Proteomes" id="UP001177943">
    <property type="component" value="Chromosome"/>
</dbReference>